<keyword evidence="2" id="KW-0472">Membrane</keyword>
<feature type="compositionally biased region" description="Pro residues" evidence="1">
    <location>
        <begin position="91"/>
        <end position="106"/>
    </location>
</feature>
<feature type="region of interest" description="Disordered" evidence="1">
    <location>
        <begin position="121"/>
        <end position="162"/>
    </location>
</feature>
<dbReference type="RefSeq" id="WP_167074081.1">
    <property type="nucleotide sequence ID" value="NZ_JAAOZC010000007.1"/>
</dbReference>
<feature type="compositionally biased region" description="Low complexity" evidence="1">
    <location>
        <begin position="62"/>
        <end position="90"/>
    </location>
</feature>
<evidence type="ECO:0000256" key="1">
    <source>
        <dbReference type="SAM" id="MobiDB-lite"/>
    </source>
</evidence>
<keyword evidence="4" id="KW-1185">Reference proteome</keyword>
<feature type="region of interest" description="Disordered" evidence="1">
    <location>
        <begin position="60"/>
        <end position="107"/>
    </location>
</feature>
<keyword evidence="2" id="KW-0812">Transmembrane</keyword>
<protein>
    <submittedName>
        <fullName evidence="3">Protein TonB</fullName>
    </submittedName>
</protein>
<evidence type="ECO:0000313" key="4">
    <source>
        <dbReference type="Proteomes" id="UP000727456"/>
    </source>
</evidence>
<reference evidence="3 4" key="1">
    <citation type="submission" date="2020-03" db="EMBL/GenBank/DDBJ databases">
        <title>Genomic Encyclopedia of Type Strains, Phase III (KMG-III): the genomes of soil and plant-associated and newly described type strains.</title>
        <authorList>
            <person name="Whitman W."/>
        </authorList>
    </citation>
    <scope>NUCLEOTIDE SEQUENCE [LARGE SCALE GENOMIC DNA]</scope>
    <source>
        <strain evidence="3 4">CECT 8804</strain>
    </source>
</reference>
<organism evidence="3 4">
    <name type="scientific">Sphingomonas vulcanisoli</name>
    <dbReference type="NCBI Taxonomy" id="1658060"/>
    <lineage>
        <taxon>Bacteria</taxon>
        <taxon>Pseudomonadati</taxon>
        <taxon>Pseudomonadota</taxon>
        <taxon>Alphaproteobacteria</taxon>
        <taxon>Sphingomonadales</taxon>
        <taxon>Sphingomonadaceae</taxon>
        <taxon>Sphingomonas</taxon>
    </lineage>
</organism>
<proteinExistence type="predicted"/>
<comment type="caution">
    <text evidence="3">The sequence shown here is derived from an EMBL/GenBank/DDBJ whole genome shotgun (WGS) entry which is preliminary data.</text>
</comment>
<dbReference type="EMBL" id="JAAOZC010000007">
    <property type="protein sequence ID" value="NIJ08933.1"/>
    <property type="molecule type" value="Genomic_DNA"/>
</dbReference>
<gene>
    <name evidence="3" type="ORF">FHS31_002563</name>
</gene>
<dbReference type="Proteomes" id="UP000727456">
    <property type="component" value="Unassembled WGS sequence"/>
</dbReference>
<evidence type="ECO:0000256" key="2">
    <source>
        <dbReference type="SAM" id="Phobius"/>
    </source>
</evidence>
<keyword evidence="2" id="KW-1133">Transmembrane helix</keyword>
<evidence type="ECO:0000313" key="3">
    <source>
        <dbReference type="EMBL" id="NIJ08933.1"/>
    </source>
</evidence>
<feature type="transmembrane region" description="Helical" evidence="2">
    <location>
        <begin position="22"/>
        <end position="43"/>
    </location>
</feature>
<accession>A0ABX0TTT3</accession>
<name>A0ABX0TTT3_9SPHN</name>
<sequence>MTTPASQPSSGYGNEWSFRQRAAAFVISVLINLLILWILLTLAPRVAGVPGGQGRTLTFNVSNDNSNSNAAKSPAKAARAAKSQAHKSSPVPQPVVPPPIPLPPRELSPFIELSQEDFHKSDIGKIQSSSSNDKGETAATGGGAGDSQASGSAPNGEPLYNAEWYRRPTDAEINGYMPKRNLPPGAWAEIACKTMPRFHVDECVALGDSPPGYGLARAIQQAGWQFLVRPPRVGGKMLVGAWVRIRIDFYEKRGRDEEP</sequence>